<feature type="compositionally biased region" description="Polar residues" evidence="7">
    <location>
        <begin position="39"/>
        <end position="56"/>
    </location>
</feature>
<feature type="binding site" description="axial binding residue" evidence="6">
    <location>
        <position position="319"/>
    </location>
    <ligand>
        <name>heme b</name>
        <dbReference type="ChEBI" id="CHEBI:60344"/>
    </ligand>
    <ligandPart>
        <name>Fe</name>
        <dbReference type="ChEBI" id="CHEBI:18248"/>
    </ligandPart>
</feature>
<organism evidence="8 9">
    <name type="scientific">Verticillium dahliae (strain VdLs.17 / ATCC MYA-4575 / FGSC 10137)</name>
    <name type="common">Verticillium wilt</name>
    <dbReference type="NCBI Taxonomy" id="498257"/>
    <lineage>
        <taxon>Eukaryota</taxon>
        <taxon>Fungi</taxon>
        <taxon>Dikarya</taxon>
        <taxon>Ascomycota</taxon>
        <taxon>Pezizomycotina</taxon>
        <taxon>Sordariomycetes</taxon>
        <taxon>Hypocreomycetidae</taxon>
        <taxon>Glomerellales</taxon>
        <taxon>Plectosphaerellaceae</taxon>
        <taxon>Verticillium</taxon>
    </lineage>
</organism>
<dbReference type="HOGENOM" id="CLU_002329_1_0_1"/>
<gene>
    <name evidence="8" type="ORF">VDAG_07521</name>
</gene>
<dbReference type="InterPro" id="IPR036396">
    <property type="entry name" value="Cyt_P450_sf"/>
</dbReference>
<dbReference type="InterPro" id="IPR010255">
    <property type="entry name" value="Haem_peroxidase_sf"/>
</dbReference>
<evidence type="ECO:0000256" key="1">
    <source>
        <dbReference type="ARBA" id="ARBA00022617"/>
    </source>
</evidence>
<evidence type="ECO:0000313" key="9">
    <source>
        <dbReference type="Proteomes" id="UP000001611"/>
    </source>
</evidence>
<dbReference type="InterPro" id="IPR034812">
    <property type="entry name" value="Ppo-like_N"/>
</dbReference>
<dbReference type="SUPFAM" id="SSF48113">
    <property type="entry name" value="Heme-dependent peroxidases"/>
    <property type="match status" value="1"/>
</dbReference>
<dbReference type="InterPro" id="IPR037120">
    <property type="entry name" value="Haem_peroxidase_sf_animal"/>
</dbReference>
<dbReference type="STRING" id="498257.G2XBI9"/>
<dbReference type="InterPro" id="IPR050783">
    <property type="entry name" value="Oxylipin_biosynth_metab"/>
</dbReference>
<dbReference type="Pfam" id="PF03098">
    <property type="entry name" value="An_peroxidase"/>
    <property type="match status" value="2"/>
</dbReference>
<dbReference type="CDD" id="cd09817">
    <property type="entry name" value="linoleate_diol_synthase_like"/>
    <property type="match status" value="1"/>
</dbReference>
<evidence type="ECO:0000256" key="2">
    <source>
        <dbReference type="ARBA" id="ARBA00022723"/>
    </source>
</evidence>
<dbReference type="EMBL" id="DS572711">
    <property type="protein sequence ID" value="EGY16357.1"/>
    <property type="molecule type" value="Genomic_DNA"/>
</dbReference>
<keyword evidence="5 6" id="KW-0408">Iron</keyword>
<dbReference type="GO" id="GO:0006631">
    <property type="term" value="P:fatty acid metabolic process"/>
    <property type="evidence" value="ECO:0007669"/>
    <property type="project" value="UniProtKB-ARBA"/>
</dbReference>
<dbReference type="GO" id="GO:0005506">
    <property type="term" value="F:iron ion binding"/>
    <property type="evidence" value="ECO:0007669"/>
    <property type="project" value="InterPro"/>
</dbReference>
<evidence type="ECO:0000256" key="3">
    <source>
        <dbReference type="ARBA" id="ARBA00022964"/>
    </source>
</evidence>
<keyword evidence="3" id="KW-0223">Dioxygenase</keyword>
<dbReference type="GO" id="GO:0004497">
    <property type="term" value="F:monooxygenase activity"/>
    <property type="evidence" value="ECO:0007669"/>
    <property type="project" value="InterPro"/>
</dbReference>
<reference evidence="9" key="2">
    <citation type="journal article" date="2011" name="PLoS Pathog.">
        <title>Comparative genomics yields insights into niche adaptation of plant vascular wilt pathogens.</title>
        <authorList>
            <person name="Klosterman S.J."/>
            <person name="Subbarao K.V."/>
            <person name="Kang S."/>
            <person name="Veronese P."/>
            <person name="Gold S.E."/>
            <person name="Thomma B.P.H.J."/>
            <person name="Chen Z."/>
            <person name="Henrissat B."/>
            <person name="Lee Y.-H."/>
            <person name="Park J."/>
            <person name="Garcia-Pedrajas M.D."/>
            <person name="Barbara D.J."/>
            <person name="Anchieta A."/>
            <person name="de Jonge R."/>
            <person name="Santhanam P."/>
            <person name="Maruthachalam K."/>
            <person name="Atallah Z."/>
            <person name="Amyotte S.G."/>
            <person name="Paz Z."/>
            <person name="Inderbitzin P."/>
            <person name="Hayes R.J."/>
            <person name="Heiman D.I."/>
            <person name="Young S."/>
            <person name="Zeng Q."/>
            <person name="Engels R."/>
            <person name="Galagan J."/>
            <person name="Cuomo C.A."/>
            <person name="Dobinson K.F."/>
            <person name="Ma L.-J."/>
        </authorList>
    </citation>
    <scope>NUCLEOTIDE SEQUENCE [LARGE SCALE GENOMIC DNA]</scope>
    <source>
        <strain evidence="9">VdLs.17 / ATCC MYA-4575 / FGSC 10137</strain>
    </source>
</reference>
<keyword evidence="2 6" id="KW-0479">Metal-binding</keyword>
<dbReference type="SUPFAM" id="SSF48264">
    <property type="entry name" value="Cytochrome P450"/>
    <property type="match status" value="1"/>
</dbReference>
<evidence type="ECO:0000256" key="4">
    <source>
        <dbReference type="ARBA" id="ARBA00023002"/>
    </source>
</evidence>
<dbReference type="GO" id="GO:0006979">
    <property type="term" value="P:response to oxidative stress"/>
    <property type="evidence" value="ECO:0007669"/>
    <property type="project" value="InterPro"/>
</dbReference>
<evidence type="ECO:0000256" key="6">
    <source>
        <dbReference type="PIRSR" id="PIRSR619791-2"/>
    </source>
</evidence>
<dbReference type="PANTHER" id="PTHR11903:SF37">
    <property type="entry name" value="PSI-PRODUCING OXYGENASE A"/>
    <property type="match status" value="1"/>
</dbReference>
<sequence length="994" mass="111790">MPLLCRRLRRPRHAQIGDYPQSAVDTMTDKPADELQALGSDNSPEARQTGQQQQKGLTDDRRLDLENVVRTADGSYNSLYNPSLGKAGSPYSRSVQPTAWQPSALPAPQLIFDTLLSRENGGFKPHPNGISSVFFYLATIIIHDIFRTSRDDPGVSLTSSYLDLAPLYGANQDEQNTIRTFKNGKLKPDSFCEKRTHGFPPGVNCLLVFFNRYHNWVVERLAMINERNRFSQPSRTQDSDMRKRALENLDNDLFQTGRLIVCGLYVNIILHDYLRVILGLNQTASTWSLDPRMDTDTEKIPRGGGNQCSFEFNLLYRWHSAISQRDEKWMDAHLESLLRGPEDRMGAPDPHIFATFEQSVPSEPERRTFGGLTRGPDGRYSDSDLARIWVESIEDAAGAFGPNNIPRALRMIEVIGINHARALRVATLNDFRKYFGLLPYACFEHITSDPAVAQRLQALYGQPDMVELYPGLLSEDAKPLMIPGSGLCAPYTLSRAILSDANMNRYHEAASDVLVDDGCVFYKLVLRALPTAFSPSSIYAHLPLVMPTTNRMIVERLQRESRYSFDRSRTLSPQIHVSNPLAVKEILRSDAFGGDSWRHQLTYLMGKPNHQMGPYGDAIDFEQRRARLEKTIFCPSLEKEFRNLFSQSSRCIYLEAEEIGGLPQTLQIDLVACFADAIPINFVGHLLPLPLKSHEDVDGAHTPRNLHSTLVSIFAVLFLRLDPVLLYNIRIGAQPIAASVGDSLETEISNVPALMLLHDNEDHQSESQGPEKKLKKLGYEFIRKLLVAGVSVCQVAWVDIIPALAAFVVNQSRMLCQVVDYYLGPGIEYWPLLQKLAASDDHEHDDMLLHYALEAIRLNGNYSVFKTVNRDSDVQGHSQPLKVGDKLVIRYSDLAFNAEVYPRPNDILVTRPLDSYHFVGYGPNQALASPLSRFVLVSMFRAVARLKNVRKAPGPQGEIKTVDDGDAAGLDRYMDVFWREFSPSPVNMKLHFDA</sequence>
<dbReference type="eggNOG" id="KOG2408">
    <property type="taxonomic scope" value="Eukaryota"/>
</dbReference>
<dbReference type="GeneID" id="20708984"/>
<dbReference type="InParanoid" id="G2XBI9"/>
<evidence type="ECO:0000256" key="7">
    <source>
        <dbReference type="SAM" id="MobiDB-lite"/>
    </source>
</evidence>
<dbReference type="InterPro" id="IPR019791">
    <property type="entry name" value="Haem_peroxidase_animal"/>
</dbReference>
<evidence type="ECO:0000256" key="5">
    <source>
        <dbReference type="ARBA" id="ARBA00023004"/>
    </source>
</evidence>
<keyword evidence="9" id="KW-1185">Reference proteome</keyword>
<proteinExistence type="predicted"/>
<dbReference type="GO" id="GO:0004601">
    <property type="term" value="F:peroxidase activity"/>
    <property type="evidence" value="ECO:0007669"/>
    <property type="project" value="InterPro"/>
</dbReference>
<dbReference type="PROSITE" id="PS50292">
    <property type="entry name" value="PEROXIDASE_3"/>
    <property type="match status" value="1"/>
</dbReference>
<dbReference type="KEGG" id="vda:VDAG_07521"/>
<dbReference type="Gene3D" id="1.10.640.10">
    <property type="entry name" value="Haem peroxidase domain superfamily, animal type"/>
    <property type="match status" value="1"/>
</dbReference>
<dbReference type="GO" id="GO:0020037">
    <property type="term" value="F:heme binding"/>
    <property type="evidence" value="ECO:0007669"/>
    <property type="project" value="InterPro"/>
</dbReference>
<dbReference type="GO" id="GO:0051213">
    <property type="term" value="F:dioxygenase activity"/>
    <property type="evidence" value="ECO:0007669"/>
    <property type="project" value="UniProtKB-KW"/>
</dbReference>
<evidence type="ECO:0000313" key="8">
    <source>
        <dbReference type="EMBL" id="EGY16357.1"/>
    </source>
</evidence>
<keyword evidence="4" id="KW-0560">Oxidoreductase</keyword>
<feature type="region of interest" description="Disordered" evidence="7">
    <location>
        <begin position="34"/>
        <end position="62"/>
    </location>
</feature>
<name>G2XBI9_VERDV</name>
<protein>
    <submittedName>
        <fullName evidence="8">Linoleate diol synthase</fullName>
    </submittedName>
</protein>
<keyword evidence="1 6" id="KW-0349">Heme</keyword>
<dbReference type="Proteomes" id="UP000001611">
    <property type="component" value="Unassembled WGS sequence"/>
</dbReference>
<dbReference type="OrthoDB" id="823504at2759"/>
<dbReference type="RefSeq" id="XP_009654721.1">
    <property type="nucleotide sequence ID" value="XM_009656426.1"/>
</dbReference>
<reference evidence="8 9" key="1">
    <citation type="submission" date="2008-03" db="EMBL/GenBank/DDBJ databases">
        <title>The Genome Sequence of Verticillium dahliae VdLs.17.</title>
        <authorList>
            <consortium name="The Broad Institute Genome Sequencing Platform"/>
            <person name="Ma L.-J.J."/>
            <person name="Klosterman S.J."/>
            <person name="Subbarao K."/>
            <person name="Dobinson K."/>
            <person name="Veronese P."/>
            <person name="Kang S."/>
            <person name="Gold S.E."/>
            <person name="Young S."/>
            <person name="Jaffe D."/>
            <person name="Gnerre S."/>
            <person name="Berlin A."/>
            <person name="Heiman D."/>
            <person name="Hepburn T."/>
            <person name="Sykes S."/>
            <person name="Alvarado L."/>
            <person name="Kodira C.D."/>
            <person name="Lander E."/>
            <person name="Galagan J."/>
            <person name="Nusbaum C."/>
            <person name="Birren B."/>
        </authorList>
    </citation>
    <scope>NUCLEOTIDE SEQUENCE [LARGE SCALE GENOMIC DNA]</scope>
    <source>
        <strain evidence="9">VdLs.17 / ATCC MYA-4575 / FGSC 10137</strain>
    </source>
</reference>
<accession>G2XBI9</accession>
<dbReference type="GO" id="GO:0016705">
    <property type="term" value="F:oxidoreductase activity, acting on paired donors, with incorporation or reduction of molecular oxygen"/>
    <property type="evidence" value="ECO:0007669"/>
    <property type="project" value="InterPro"/>
</dbReference>
<dbReference type="AlphaFoldDB" id="G2XBI9"/>
<dbReference type="PRINTS" id="PR00457">
    <property type="entry name" value="ANPEROXIDASE"/>
</dbReference>
<dbReference type="OMA" id="KIQWDGD"/>
<dbReference type="PANTHER" id="PTHR11903">
    <property type="entry name" value="PROSTAGLANDIN G/H SYNTHASE"/>
    <property type="match status" value="1"/>
</dbReference>